<reference evidence="2 3" key="1">
    <citation type="submission" date="2020-03" db="EMBL/GenBank/DDBJ databases">
        <title>Complete genome sequence of sixteen Streptomyces strains facilitates identification of candidate genes involved in plant growth-promotion in grain legumes and cereals.</title>
        <authorList>
            <person name="Gopalakrishnan S."/>
            <person name="Thakur V."/>
            <person name="Saxena R."/>
            <person name="Vadlamudi S."/>
            <person name="Purohit S."/>
            <person name="Kumar V."/>
            <person name="Rathore A."/>
            <person name="Chitikineni A."/>
            <person name="Varshney R.K."/>
        </authorList>
    </citation>
    <scope>NUCLEOTIDE SEQUENCE [LARGE SCALE GENOMIC DNA]</scope>
    <source>
        <strain evidence="2 3">KAI-180</strain>
    </source>
</reference>
<dbReference type="InterPro" id="IPR000073">
    <property type="entry name" value="AB_hydrolase_1"/>
</dbReference>
<gene>
    <name evidence="2" type="ORF">G6W59_23485</name>
</gene>
<proteinExistence type="predicted"/>
<dbReference type="AlphaFoldDB" id="A0A7Y6F3L2"/>
<dbReference type="InterPro" id="IPR000639">
    <property type="entry name" value="Epox_hydrolase-like"/>
</dbReference>
<dbReference type="InterPro" id="IPR050228">
    <property type="entry name" value="Carboxylesterase_BioH"/>
</dbReference>
<dbReference type="Proteomes" id="UP000540128">
    <property type="component" value="Unassembled WGS sequence"/>
</dbReference>
<dbReference type="PRINTS" id="PR00111">
    <property type="entry name" value="ABHYDROLASE"/>
</dbReference>
<evidence type="ECO:0000259" key="1">
    <source>
        <dbReference type="Pfam" id="PF12697"/>
    </source>
</evidence>
<dbReference type="Gene3D" id="3.40.50.1820">
    <property type="entry name" value="alpha/beta hydrolase"/>
    <property type="match status" value="1"/>
</dbReference>
<dbReference type="EMBL" id="JAANNT010000024">
    <property type="protein sequence ID" value="NUV31227.1"/>
    <property type="molecule type" value="Genomic_DNA"/>
</dbReference>
<sequence>MPPPTPRTLHLRGRRFSYLDFGGPGPTLLALHGHFGRGTTYAPLAAALTGRYRVLAPDLRGHGLSDNGGTFTPEEYVADTVALLHALDLTPAAVLGHSMGGALAFLLAERHPELVQTLVVADMTVKNQPPETQPILDITDWPRRAPSREALREAVEARGIPDATYFLDSAHRFPDGWGFLFDQADLMASQAALAGDFSAAWLRSAGPPALLLRAEHSFLLTPATARWMADARPDTALRQLPACGHWLHTDDPAGFAEAVADFLDSRRPGASRQHRHP</sequence>
<organism evidence="2 3">
    <name type="scientific">Streptomyces odorifer</name>
    <dbReference type="NCBI Taxonomy" id="53450"/>
    <lineage>
        <taxon>Bacteria</taxon>
        <taxon>Bacillati</taxon>
        <taxon>Actinomycetota</taxon>
        <taxon>Actinomycetes</taxon>
        <taxon>Kitasatosporales</taxon>
        <taxon>Streptomycetaceae</taxon>
        <taxon>Streptomyces</taxon>
        <taxon>Streptomyces albidoflavus group</taxon>
    </lineage>
</organism>
<dbReference type="SUPFAM" id="SSF53474">
    <property type="entry name" value="alpha/beta-Hydrolases"/>
    <property type="match status" value="1"/>
</dbReference>
<keyword evidence="3" id="KW-1185">Reference proteome</keyword>
<protein>
    <submittedName>
        <fullName evidence="2">Alpha/beta hydrolase</fullName>
    </submittedName>
</protein>
<dbReference type="PANTHER" id="PTHR43194:SF2">
    <property type="entry name" value="PEROXISOMAL MEMBRANE PROTEIN LPX1"/>
    <property type="match status" value="1"/>
</dbReference>
<feature type="domain" description="AB hydrolase-1" evidence="1">
    <location>
        <begin position="29"/>
        <end position="258"/>
    </location>
</feature>
<dbReference type="PRINTS" id="PR00412">
    <property type="entry name" value="EPOXHYDRLASE"/>
</dbReference>
<accession>A0A7Y6F3L2</accession>
<keyword evidence="2" id="KW-0378">Hydrolase</keyword>
<name>A0A7Y6F3L2_9ACTN</name>
<comment type="caution">
    <text evidence="2">The sequence shown here is derived from an EMBL/GenBank/DDBJ whole genome shotgun (WGS) entry which is preliminary data.</text>
</comment>
<evidence type="ECO:0000313" key="3">
    <source>
        <dbReference type="Proteomes" id="UP000540128"/>
    </source>
</evidence>
<dbReference type="GO" id="GO:0016787">
    <property type="term" value="F:hydrolase activity"/>
    <property type="evidence" value="ECO:0007669"/>
    <property type="project" value="UniProtKB-KW"/>
</dbReference>
<evidence type="ECO:0000313" key="2">
    <source>
        <dbReference type="EMBL" id="NUV31227.1"/>
    </source>
</evidence>
<dbReference type="Pfam" id="PF12697">
    <property type="entry name" value="Abhydrolase_6"/>
    <property type="match status" value="1"/>
</dbReference>
<dbReference type="RefSeq" id="WP_047470520.1">
    <property type="nucleotide sequence ID" value="NZ_JAANNT010000024.1"/>
</dbReference>
<dbReference type="PANTHER" id="PTHR43194">
    <property type="entry name" value="HYDROLASE ALPHA/BETA FOLD FAMILY"/>
    <property type="match status" value="1"/>
</dbReference>
<dbReference type="InterPro" id="IPR029058">
    <property type="entry name" value="AB_hydrolase_fold"/>
</dbReference>